<feature type="domain" description="Glutaredoxin" evidence="2">
    <location>
        <begin position="175"/>
        <end position="243"/>
    </location>
</feature>
<dbReference type="Gene3D" id="3.40.30.10">
    <property type="entry name" value="Glutaredoxin"/>
    <property type="match status" value="1"/>
</dbReference>
<evidence type="ECO:0000313" key="4">
    <source>
        <dbReference type="Proteomes" id="UP000026961"/>
    </source>
</evidence>
<dbReference type="PROSITE" id="PS51354">
    <property type="entry name" value="GLUTAREDOXIN_2"/>
    <property type="match status" value="1"/>
</dbReference>
<dbReference type="Pfam" id="PF23733">
    <property type="entry name" value="GRXCR1-2_C"/>
    <property type="match status" value="1"/>
</dbReference>
<dbReference type="eggNOG" id="KOG2824">
    <property type="taxonomic scope" value="Eukaryota"/>
</dbReference>
<dbReference type="STRING" id="40148.A0A0D9ZB40"/>
<dbReference type="SUPFAM" id="SSF52833">
    <property type="entry name" value="Thioredoxin-like"/>
    <property type="match status" value="1"/>
</dbReference>
<dbReference type="PANTHER" id="PTHR45669:SF16">
    <property type="entry name" value="GLUTAREDOXIN FAMILY PROTEIN"/>
    <property type="match status" value="1"/>
</dbReference>
<dbReference type="Pfam" id="PF00462">
    <property type="entry name" value="Glutaredoxin"/>
    <property type="match status" value="1"/>
</dbReference>
<name>A0A0D9ZB40_9ORYZ</name>
<feature type="region of interest" description="Disordered" evidence="1">
    <location>
        <begin position="21"/>
        <end position="76"/>
    </location>
</feature>
<keyword evidence="4" id="KW-1185">Reference proteome</keyword>
<evidence type="ECO:0000259" key="2">
    <source>
        <dbReference type="Pfam" id="PF00462"/>
    </source>
</evidence>
<reference evidence="3" key="1">
    <citation type="submission" date="2015-04" db="UniProtKB">
        <authorList>
            <consortium name="EnsemblPlants"/>
        </authorList>
    </citation>
    <scope>IDENTIFICATION</scope>
</reference>
<reference evidence="3" key="2">
    <citation type="submission" date="2018-05" db="EMBL/GenBank/DDBJ databases">
        <title>OgluRS3 (Oryza glumaepatula Reference Sequence Version 3).</title>
        <authorList>
            <person name="Zhang J."/>
            <person name="Kudrna D."/>
            <person name="Lee S."/>
            <person name="Talag J."/>
            <person name="Welchert J."/>
            <person name="Wing R.A."/>
        </authorList>
    </citation>
    <scope>NUCLEOTIDE SEQUENCE [LARGE SCALE GENOMIC DNA]</scope>
</reference>
<proteinExistence type="predicted"/>
<evidence type="ECO:0000313" key="3">
    <source>
        <dbReference type="EnsemblPlants" id="OGLUM03G28320.1"/>
    </source>
</evidence>
<dbReference type="CDD" id="cd03031">
    <property type="entry name" value="GRX_GRX_like"/>
    <property type="match status" value="1"/>
</dbReference>
<dbReference type="Proteomes" id="UP000026961">
    <property type="component" value="Chromosome 3"/>
</dbReference>
<accession>A0A0D9ZB40</accession>
<dbReference type="Gramene" id="OGLUM03G28320.1">
    <property type="protein sequence ID" value="OGLUM03G28320.1"/>
    <property type="gene ID" value="OGLUM03G28320"/>
</dbReference>
<dbReference type="AlphaFoldDB" id="A0A0D9ZB40"/>
<dbReference type="InterPro" id="IPR002109">
    <property type="entry name" value="Glutaredoxin"/>
</dbReference>
<organism evidence="3">
    <name type="scientific">Oryza glumipatula</name>
    <dbReference type="NCBI Taxonomy" id="40148"/>
    <lineage>
        <taxon>Eukaryota</taxon>
        <taxon>Viridiplantae</taxon>
        <taxon>Streptophyta</taxon>
        <taxon>Embryophyta</taxon>
        <taxon>Tracheophyta</taxon>
        <taxon>Spermatophyta</taxon>
        <taxon>Magnoliopsida</taxon>
        <taxon>Liliopsida</taxon>
        <taxon>Poales</taxon>
        <taxon>Poaceae</taxon>
        <taxon>BOP clade</taxon>
        <taxon>Oryzoideae</taxon>
        <taxon>Oryzeae</taxon>
        <taxon>Oryzinae</taxon>
        <taxon>Oryza</taxon>
    </lineage>
</organism>
<feature type="compositionally biased region" description="Pro residues" evidence="1">
    <location>
        <begin position="31"/>
        <end position="42"/>
    </location>
</feature>
<dbReference type="HOGENOM" id="CLU_068996_0_0_1"/>
<evidence type="ECO:0000256" key="1">
    <source>
        <dbReference type="SAM" id="MobiDB-lite"/>
    </source>
</evidence>
<sequence length="324" mass="34467">MRGLRSRILRTLQSFPNAVNVQPGLLLPAPDVQPSPPPPPKAPCRSQEEQPDGGGGGGDDKENVSPEVAPRKAKKMRVSLGAAEDEAAACYRRPDPATATLFDPDLLAAFRGAVDAYARALQEAKRRDDDDDDDGFFLLDEEEGCGVAGGVGFGVDEDPLEGFETRCPPGGERAVVLYTTSLRGVRKTFEDCATVRRLLEGLRVAFLERDVSMHAPYRDELRALLVGLDDAAVPPRLFVDGRYLGGANEVVTLHEQARLRPVLRRAPRRGAGDAACAVCGGAWFVVCGACSGSHRLYDAAAAAGGRVPCTGCNENGLVPCPLCS</sequence>
<protein>
    <recommendedName>
        <fullName evidence="2">Glutaredoxin domain-containing protein</fullName>
    </recommendedName>
</protein>
<dbReference type="InterPro" id="IPR036249">
    <property type="entry name" value="Thioredoxin-like_sf"/>
</dbReference>
<dbReference type="EnsemblPlants" id="OGLUM03G28320.1">
    <property type="protein sequence ID" value="OGLUM03G28320.1"/>
    <property type="gene ID" value="OGLUM03G28320"/>
</dbReference>
<dbReference type="PANTHER" id="PTHR45669">
    <property type="entry name" value="GLUTAREDOXIN DOMAIN-CONTAINING CYSTEINE-RICH PROTEIN CG12206-RELATED"/>
    <property type="match status" value="1"/>
</dbReference>